<dbReference type="Pfam" id="PF02927">
    <property type="entry name" value="CelD_N"/>
    <property type="match status" value="1"/>
</dbReference>
<evidence type="ECO:0000256" key="5">
    <source>
        <dbReference type="ARBA" id="ARBA00023326"/>
    </source>
</evidence>
<dbReference type="Gene3D" id="2.60.120.260">
    <property type="entry name" value="Galactose-binding domain-like"/>
    <property type="match status" value="2"/>
</dbReference>
<evidence type="ECO:0000259" key="7">
    <source>
        <dbReference type="Pfam" id="PF02927"/>
    </source>
</evidence>
<dbReference type="Gene3D" id="1.50.10.10">
    <property type="match status" value="1"/>
</dbReference>
<dbReference type="InterPro" id="IPR013783">
    <property type="entry name" value="Ig-like_fold"/>
</dbReference>
<evidence type="ECO:0000256" key="1">
    <source>
        <dbReference type="ARBA" id="ARBA00007072"/>
    </source>
</evidence>
<organism evidence="8 9">
    <name type="scientific">Handelsmanbacteria sp. (strain RIFCSPLOWO2_12_FULL_64_10)</name>
    <dbReference type="NCBI Taxonomy" id="1817868"/>
    <lineage>
        <taxon>Bacteria</taxon>
        <taxon>Candidatus Handelsmaniibacteriota</taxon>
    </lineage>
</organism>
<feature type="domain" description="Glycoside hydrolase family 9" evidence="6">
    <location>
        <begin position="441"/>
        <end position="826"/>
    </location>
</feature>
<dbReference type="InterPro" id="IPR014756">
    <property type="entry name" value="Ig_E-set"/>
</dbReference>
<dbReference type="SUPFAM" id="SSF81296">
    <property type="entry name" value="E set domains"/>
    <property type="match status" value="1"/>
</dbReference>
<dbReference type="EMBL" id="MFKF01000164">
    <property type="protein sequence ID" value="OGG51882.1"/>
    <property type="molecule type" value="Genomic_DNA"/>
</dbReference>
<dbReference type="Proteomes" id="UP000178606">
    <property type="component" value="Unassembled WGS sequence"/>
</dbReference>
<dbReference type="InterPro" id="IPR008928">
    <property type="entry name" value="6-hairpin_glycosidase_sf"/>
</dbReference>
<dbReference type="SUPFAM" id="SSF48208">
    <property type="entry name" value="Six-hairpin glycosidases"/>
    <property type="match status" value="1"/>
</dbReference>
<evidence type="ECO:0000259" key="6">
    <source>
        <dbReference type="Pfam" id="PF00759"/>
    </source>
</evidence>
<name>A0A1F6CSM1_HANXR</name>
<feature type="domain" description="Cellulase Ig-like" evidence="7">
    <location>
        <begin position="336"/>
        <end position="420"/>
    </location>
</feature>
<reference evidence="8 9" key="1">
    <citation type="journal article" date="2016" name="Nat. Commun.">
        <title>Thousands of microbial genomes shed light on interconnected biogeochemical processes in an aquifer system.</title>
        <authorList>
            <person name="Anantharaman K."/>
            <person name="Brown C.T."/>
            <person name="Hug L.A."/>
            <person name="Sharon I."/>
            <person name="Castelle C.J."/>
            <person name="Probst A.J."/>
            <person name="Thomas B.C."/>
            <person name="Singh A."/>
            <person name="Wilkins M.J."/>
            <person name="Karaoz U."/>
            <person name="Brodie E.L."/>
            <person name="Williams K.H."/>
            <person name="Hubbard S.S."/>
            <person name="Banfield J.F."/>
        </authorList>
    </citation>
    <scope>NUCLEOTIDE SEQUENCE [LARGE SCALE GENOMIC DNA]</scope>
    <source>
        <strain evidence="9">RIFCSPLOWO2_12_FULL_64_10</strain>
    </source>
</reference>
<dbReference type="Gene3D" id="2.60.40.10">
    <property type="entry name" value="Immunoglobulins"/>
    <property type="match status" value="1"/>
</dbReference>
<keyword evidence="4" id="KW-0326">Glycosidase</keyword>
<dbReference type="Pfam" id="PF00759">
    <property type="entry name" value="Glyco_hydro_9"/>
    <property type="match status" value="1"/>
</dbReference>
<comment type="similarity">
    <text evidence="1">Belongs to the glycosyl hydrolase 9 (cellulase E) family.</text>
</comment>
<evidence type="ECO:0000313" key="9">
    <source>
        <dbReference type="Proteomes" id="UP000178606"/>
    </source>
</evidence>
<evidence type="ECO:0000313" key="8">
    <source>
        <dbReference type="EMBL" id="OGG51882.1"/>
    </source>
</evidence>
<dbReference type="AlphaFoldDB" id="A0A1F6CSM1"/>
<evidence type="ECO:0000256" key="4">
    <source>
        <dbReference type="ARBA" id="ARBA00023295"/>
    </source>
</evidence>
<dbReference type="GO" id="GO:0000272">
    <property type="term" value="P:polysaccharide catabolic process"/>
    <property type="evidence" value="ECO:0007669"/>
    <property type="project" value="UniProtKB-KW"/>
</dbReference>
<sequence length="878" mass="96194">MIWVHSGEAQMLIQNGSFEQGEGAPSGWKALEGGAWASGDARRGQRFVRGEGKRLRTVWEGEKIPVQAETDYRVEGWIRCPSGEGRIGVDLLNAQGKVIGQAEAPAVRKAASWTYTAAEWGSGNAVSARLRFRAQGQADLDDVGMSPVEMVILGNPGLENPDARGRIPYWSEEKDSLLVGTRAGAFQLDSSVVREGKMGLKISATNDRTDTTVVREGKASLRITATGDWFGVGSVNFPVRYSQGWMDRVRLSAWVRTGAKGTAQMLACWTNDEQQVVRVDSTAQVRGEGWQRISIARDALPEGATTLRLVAVARGGEVWFDRFEPLALRPNRRQVRLFVNQVGYEERGPKSAIVATNFFPAGGTTVDFQVMTLGGGMALRMPVSCSGRIHGGTPDDWGWYFWRADFSKLLREGAYRVEASAGGARGASVPFRVGRGVLFRETAGEGVNFFFVQRCGFEVPGWHKACHLDDAKLPDGTHLDVTGGWHSAGDYNKPQWQFGDSAVPYALAAAFRADPEVMAKPDRDGDGLPDALDEARWGLQFLAKMQRDSGALLNDVNQGPGRDWMKWTPPELHTDNVVGTADDPVFRTEDVPNTALAAASWASAGRLLEERGVKGDYLARAERFWEFSVSRGGEADPLLLMGILELDRATGQDRYRESARRGVEQLLKGQQPDGRFSGDWGNGDIAAAGLGLFALAYSDDPLRERVLTALKGYAAFCASEPDNPFGLTRQGSEEINRVFFHKAVGMGVNFWILGRAWANLLIHRLTGDAGTLTYAVDQIDWVFGKNPIGLCMFEGKGAFNPPRYHHRYGTIPGRERGAVPGAIPNGFLVEMGLWDRPGFDLRRGPGRASFRSSEPWLVHNIVHLLAVSALHETLNGVR</sequence>
<proteinExistence type="inferred from homology"/>
<keyword evidence="5" id="KW-0624">Polysaccharide degradation</keyword>
<dbReference type="InterPro" id="IPR004197">
    <property type="entry name" value="Cellulase_Ig-like"/>
</dbReference>
<accession>A0A1F6CSM1</accession>
<dbReference type="InterPro" id="IPR001701">
    <property type="entry name" value="Glyco_hydro_9"/>
</dbReference>
<evidence type="ECO:0000256" key="2">
    <source>
        <dbReference type="ARBA" id="ARBA00022801"/>
    </source>
</evidence>
<gene>
    <name evidence="8" type="ORF">A3F84_08470</name>
</gene>
<protein>
    <submittedName>
        <fullName evidence="8">Uncharacterized protein</fullName>
    </submittedName>
</protein>
<evidence type="ECO:0000256" key="3">
    <source>
        <dbReference type="ARBA" id="ARBA00023277"/>
    </source>
</evidence>
<dbReference type="PANTHER" id="PTHR22298">
    <property type="entry name" value="ENDO-1,4-BETA-GLUCANASE"/>
    <property type="match status" value="1"/>
</dbReference>
<keyword evidence="2" id="KW-0378">Hydrolase</keyword>
<dbReference type="GO" id="GO:0008810">
    <property type="term" value="F:cellulase activity"/>
    <property type="evidence" value="ECO:0007669"/>
    <property type="project" value="InterPro"/>
</dbReference>
<dbReference type="CDD" id="cd02850">
    <property type="entry name" value="E_set_Cellulase_N"/>
    <property type="match status" value="1"/>
</dbReference>
<comment type="caution">
    <text evidence="8">The sequence shown here is derived from an EMBL/GenBank/DDBJ whole genome shotgun (WGS) entry which is preliminary data.</text>
</comment>
<dbReference type="InterPro" id="IPR012341">
    <property type="entry name" value="6hp_glycosidase-like_sf"/>
</dbReference>
<keyword evidence="3" id="KW-0119">Carbohydrate metabolism</keyword>